<evidence type="ECO:0000256" key="4">
    <source>
        <dbReference type="ARBA" id="ARBA00023242"/>
    </source>
</evidence>
<gene>
    <name evidence="8" type="ORF">INT45_000979</name>
</gene>
<proteinExistence type="predicted"/>
<evidence type="ECO:0000313" key="8">
    <source>
        <dbReference type="EMBL" id="KAG2218297.1"/>
    </source>
</evidence>
<keyword evidence="4" id="KW-0539">Nucleus</keyword>
<dbReference type="InterPro" id="IPR001005">
    <property type="entry name" value="SANT/Myb"/>
</dbReference>
<organism evidence="8 9">
    <name type="scientific">Circinella minor</name>
    <dbReference type="NCBI Taxonomy" id="1195481"/>
    <lineage>
        <taxon>Eukaryota</taxon>
        <taxon>Fungi</taxon>
        <taxon>Fungi incertae sedis</taxon>
        <taxon>Mucoromycota</taxon>
        <taxon>Mucoromycotina</taxon>
        <taxon>Mucoromycetes</taxon>
        <taxon>Mucorales</taxon>
        <taxon>Lichtheimiaceae</taxon>
        <taxon>Circinella</taxon>
    </lineage>
</organism>
<dbReference type="Proteomes" id="UP000646827">
    <property type="component" value="Unassembled WGS sequence"/>
</dbReference>
<dbReference type="GO" id="GO:0042796">
    <property type="term" value="P:snRNA transcription by RNA polymerase III"/>
    <property type="evidence" value="ECO:0007669"/>
    <property type="project" value="TreeGrafter"/>
</dbReference>
<feature type="domain" description="HTH myb-type" evidence="7">
    <location>
        <begin position="294"/>
        <end position="348"/>
    </location>
</feature>
<evidence type="ECO:0000256" key="1">
    <source>
        <dbReference type="ARBA" id="ARBA00023015"/>
    </source>
</evidence>
<dbReference type="GO" id="GO:0001006">
    <property type="term" value="F:RNA polymerase III type 3 promoter sequence-specific DNA binding"/>
    <property type="evidence" value="ECO:0007669"/>
    <property type="project" value="TreeGrafter"/>
</dbReference>
<dbReference type="GO" id="GO:0019185">
    <property type="term" value="C:snRNA-activating protein complex"/>
    <property type="evidence" value="ECO:0007669"/>
    <property type="project" value="TreeGrafter"/>
</dbReference>
<evidence type="ECO:0000256" key="2">
    <source>
        <dbReference type="ARBA" id="ARBA00023125"/>
    </source>
</evidence>
<feature type="compositionally biased region" description="Low complexity" evidence="5">
    <location>
        <begin position="354"/>
        <end position="405"/>
    </location>
</feature>
<accession>A0A8H7RW16</accession>
<feature type="domain" description="HTH myb-type" evidence="7">
    <location>
        <begin position="187"/>
        <end position="235"/>
    </location>
</feature>
<feature type="domain" description="Myb-like" evidence="6">
    <location>
        <begin position="180"/>
        <end position="231"/>
    </location>
</feature>
<dbReference type="EMBL" id="JAEPRB010000239">
    <property type="protein sequence ID" value="KAG2218297.1"/>
    <property type="molecule type" value="Genomic_DNA"/>
</dbReference>
<dbReference type="CDD" id="cd00167">
    <property type="entry name" value="SANT"/>
    <property type="match status" value="3"/>
</dbReference>
<evidence type="ECO:0000256" key="5">
    <source>
        <dbReference type="SAM" id="MobiDB-lite"/>
    </source>
</evidence>
<protein>
    <submittedName>
        <fullName evidence="8">Uncharacterized protein</fullName>
    </submittedName>
</protein>
<comment type="caution">
    <text evidence="8">The sequence shown here is derived from an EMBL/GenBank/DDBJ whole genome shotgun (WGS) entry which is preliminary data.</text>
</comment>
<evidence type="ECO:0000313" key="9">
    <source>
        <dbReference type="Proteomes" id="UP000646827"/>
    </source>
</evidence>
<reference evidence="8 9" key="1">
    <citation type="submission" date="2020-12" db="EMBL/GenBank/DDBJ databases">
        <title>Metabolic potential, ecology and presence of endohyphal bacteria is reflected in genomic diversity of Mucoromycotina.</title>
        <authorList>
            <person name="Muszewska A."/>
            <person name="Okrasinska A."/>
            <person name="Steczkiewicz K."/>
            <person name="Drgas O."/>
            <person name="Orlowska M."/>
            <person name="Perlinska-Lenart U."/>
            <person name="Aleksandrzak-Piekarczyk T."/>
            <person name="Szatraj K."/>
            <person name="Zielenkiewicz U."/>
            <person name="Pilsyk S."/>
            <person name="Malc E."/>
            <person name="Mieczkowski P."/>
            <person name="Kruszewska J.S."/>
            <person name="Biernat P."/>
            <person name="Pawlowska J."/>
        </authorList>
    </citation>
    <scope>NUCLEOTIDE SEQUENCE [LARGE SCALE GENOMIC DNA]</scope>
    <source>
        <strain evidence="8 9">CBS 142.35</strain>
    </source>
</reference>
<dbReference type="PROSITE" id="PS50090">
    <property type="entry name" value="MYB_LIKE"/>
    <property type="match status" value="3"/>
</dbReference>
<evidence type="ECO:0000259" key="7">
    <source>
        <dbReference type="PROSITE" id="PS51294"/>
    </source>
</evidence>
<keyword evidence="9" id="KW-1185">Reference proteome</keyword>
<feature type="region of interest" description="Disordered" evidence="5">
    <location>
        <begin position="29"/>
        <end position="48"/>
    </location>
</feature>
<keyword evidence="3" id="KW-0804">Transcription</keyword>
<dbReference type="GO" id="GO:0000978">
    <property type="term" value="F:RNA polymerase II cis-regulatory region sequence-specific DNA binding"/>
    <property type="evidence" value="ECO:0007669"/>
    <property type="project" value="TreeGrafter"/>
</dbReference>
<feature type="region of interest" description="Disordered" evidence="5">
    <location>
        <begin position="350"/>
        <end position="411"/>
    </location>
</feature>
<dbReference type="PANTHER" id="PTHR46621">
    <property type="entry name" value="SNRNA-ACTIVATING PROTEIN COMPLEX SUBUNIT 4"/>
    <property type="match status" value="1"/>
</dbReference>
<feature type="domain" description="Myb-like" evidence="6">
    <location>
        <begin position="232"/>
        <end position="293"/>
    </location>
</feature>
<dbReference type="Pfam" id="PF13921">
    <property type="entry name" value="Myb_DNA-bind_6"/>
    <property type="match status" value="1"/>
</dbReference>
<dbReference type="SUPFAM" id="SSF46689">
    <property type="entry name" value="Homeodomain-like"/>
    <property type="match status" value="3"/>
</dbReference>
<name>A0A8H7RW16_9FUNG</name>
<dbReference type="SMART" id="SM00717">
    <property type="entry name" value="SANT"/>
    <property type="match status" value="3"/>
</dbReference>
<dbReference type="Pfam" id="PF00249">
    <property type="entry name" value="Myb_DNA-binding"/>
    <property type="match status" value="1"/>
</dbReference>
<keyword evidence="1" id="KW-0805">Transcription regulation</keyword>
<sequence>MTTPHSEEQQATWDTLMVNEQLYHQLFYQQQSSQQRPQPPIMQHQHHNQQPMIMDQKEILTRSCGSSSIIVTQQVPSENGMVPLPNHTPPQTPASDSWLMDSQDQSLRRCGGLSGDYTGYTTNMGPGMIVGTPSPTRSQCLFDDHDYQKLRQPPRSTPMIRKSFVQHSPMRSNKRTMTQRKSSTYTRWSVEEDELLRQAVALHGPHKWSLIASHVPNRTPMQCSTRWLGALNPNIHKGRWTEHEDAVLKYSFLEFSGIPDGEGGFQPIPWNKIAERIPNRTGIQCQARWTEALDPSVRKGKWSDDEDILLRAGVDKFGRCWIRIAETVPGRTQRQCRTRWMQIKYKEEKLNGDSSSLGNSSKKSSSTSSSPKQEQQQQQDSTGVTNTTLLPTTVSSDDAGSSGASCTSTEPDSLDFMVADQAPISGLVAPADLFSPTQQQQHPQQFDFDFDCPASHQQQQQNDLSSVFDAQEHHHHQQQQQPQSNLDLLTDDTLLSPFLFY</sequence>
<evidence type="ECO:0000259" key="6">
    <source>
        <dbReference type="PROSITE" id="PS50090"/>
    </source>
</evidence>
<dbReference type="InterPro" id="IPR017930">
    <property type="entry name" value="Myb_dom"/>
</dbReference>
<feature type="domain" description="Myb-like" evidence="6">
    <location>
        <begin position="294"/>
        <end position="344"/>
    </location>
</feature>
<evidence type="ECO:0000256" key="3">
    <source>
        <dbReference type="ARBA" id="ARBA00023163"/>
    </source>
</evidence>
<dbReference type="AlphaFoldDB" id="A0A8H7RW16"/>
<dbReference type="InterPro" id="IPR051575">
    <property type="entry name" value="Myb-like_DNA-bd"/>
</dbReference>
<dbReference type="Gene3D" id="1.10.10.60">
    <property type="entry name" value="Homeodomain-like"/>
    <property type="match status" value="3"/>
</dbReference>
<keyword evidence="2" id="KW-0238">DNA-binding</keyword>
<dbReference type="InterPro" id="IPR009057">
    <property type="entry name" value="Homeodomain-like_sf"/>
</dbReference>
<dbReference type="GO" id="GO:0042795">
    <property type="term" value="P:snRNA transcription by RNA polymerase II"/>
    <property type="evidence" value="ECO:0007669"/>
    <property type="project" value="TreeGrafter"/>
</dbReference>
<dbReference type="PROSITE" id="PS51294">
    <property type="entry name" value="HTH_MYB"/>
    <property type="match status" value="2"/>
</dbReference>
<dbReference type="PANTHER" id="PTHR46621:SF1">
    <property type="entry name" value="SNRNA-ACTIVATING PROTEIN COMPLEX SUBUNIT 4"/>
    <property type="match status" value="1"/>
</dbReference>
<dbReference type="OrthoDB" id="2143914at2759"/>